<accession>A0AA88YMP8</accession>
<sequence>GHLRPSRELLEYYRKKIAEYDEEHDHMVSKLEDYRCTYEEQHKLQWELRQREEEIVELQKALSDMQVYLFQEREHVLRLYSENDRLKIRELEDKKKIQQLLSLSGTAESEITYFMKEPPAKAVVEQKTKINDLLVPQMLNITKVCNRLTGVKKKQVPVAERRGSIEAIPEEKYKHDNEVLALQVEALQAQLQEQTKLAKEQVEALLEDRRVKEEELETRRQRDEAKIHTLTDKLHKTQDLLYESTKDFLELRYQGRSTERVFMAEKDKLLRDLDQMKVKLHPERDSVLDMSDGTGPAHQKEEMKSLEYQLQQSQKLAEMYREQVIQLEDELSRIREEGDVTREIFKDRSDKMTKRLQLMNQRYQDLERRRNLEVEGFKNDIKNLRSRLKDVERQLYKVTMGFAEEIDVKRPEDLDMQILKNVRATAGRSKKLVGELKNLKAKMYGIENDLKHL</sequence>
<evidence type="ECO:0000313" key="2">
    <source>
        <dbReference type="EMBL" id="KAK3101769.1"/>
    </source>
</evidence>
<dbReference type="EMBL" id="VSWD01000005">
    <property type="protein sequence ID" value="KAK3101769.1"/>
    <property type="molecule type" value="Genomic_DNA"/>
</dbReference>
<evidence type="ECO:0000313" key="3">
    <source>
        <dbReference type="Proteomes" id="UP001186944"/>
    </source>
</evidence>
<reference evidence="2" key="1">
    <citation type="submission" date="2019-08" db="EMBL/GenBank/DDBJ databases">
        <title>The improved chromosome-level genome for the pearl oyster Pinctada fucata martensii using PacBio sequencing and Hi-C.</title>
        <authorList>
            <person name="Zheng Z."/>
        </authorList>
    </citation>
    <scope>NUCLEOTIDE SEQUENCE</scope>
    <source>
        <strain evidence="2">ZZ-2019</strain>
        <tissue evidence="2">Adductor muscle</tissue>
    </source>
</reference>
<evidence type="ECO:0008006" key="4">
    <source>
        <dbReference type="Google" id="ProtNLM"/>
    </source>
</evidence>
<proteinExistence type="predicted"/>
<organism evidence="2 3">
    <name type="scientific">Pinctada imbricata</name>
    <name type="common">Atlantic pearl-oyster</name>
    <name type="synonym">Pinctada martensii</name>
    <dbReference type="NCBI Taxonomy" id="66713"/>
    <lineage>
        <taxon>Eukaryota</taxon>
        <taxon>Metazoa</taxon>
        <taxon>Spiralia</taxon>
        <taxon>Lophotrochozoa</taxon>
        <taxon>Mollusca</taxon>
        <taxon>Bivalvia</taxon>
        <taxon>Autobranchia</taxon>
        <taxon>Pteriomorphia</taxon>
        <taxon>Pterioida</taxon>
        <taxon>Pterioidea</taxon>
        <taxon>Pteriidae</taxon>
        <taxon>Pinctada</taxon>
    </lineage>
</organism>
<dbReference type="PANTHER" id="PTHR22091">
    <property type="entry name" value="COILED-COIL DOMAIN-CONTAINING PROTEIN 77"/>
    <property type="match status" value="1"/>
</dbReference>
<protein>
    <recommendedName>
        <fullName evidence="4">Coiled-coil domain-containing protein 77</fullName>
    </recommendedName>
</protein>
<dbReference type="GO" id="GO:0005813">
    <property type="term" value="C:centrosome"/>
    <property type="evidence" value="ECO:0007669"/>
    <property type="project" value="TreeGrafter"/>
</dbReference>
<feature type="non-terminal residue" evidence="2">
    <location>
        <position position="1"/>
    </location>
</feature>
<keyword evidence="3" id="KW-1185">Reference proteome</keyword>
<dbReference type="Proteomes" id="UP001186944">
    <property type="component" value="Unassembled WGS sequence"/>
</dbReference>
<name>A0AA88YMP8_PINIB</name>
<dbReference type="AlphaFoldDB" id="A0AA88YMP8"/>
<dbReference type="InterPro" id="IPR037696">
    <property type="entry name" value="CCDC77"/>
</dbReference>
<feature type="coiled-coil region" evidence="1">
    <location>
        <begin position="170"/>
        <end position="233"/>
    </location>
</feature>
<keyword evidence="1" id="KW-0175">Coiled coil</keyword>
<feature type="coiled-coil region" evidence="1">
    <location>
        <begin position="303"/>
        <end position="394"/>
    </location>
</feature>
<comment type="caution">
    <text evidence="2">The sequence shown here is derived from an EMBL/GenBank/DDBJ whole genome shotgun (WGS) entry which is preliminary data.</text>
</comment>
<gene>
    <name evidence="2" type="ORF">FSP39_006221</name>
</gene>
<dbReference type="PANTHER" id="PTHR22091:SF1">
    <property type="entry name" value="COILED-COIL DOMAIN-CONTAINING PROTEIN 77"/>
    <property type="match status" value="1"/>
</dbReference>
<evidence type="ECO:0000256" key="1">
    <source>
        <dbReference type="SAM" id="Coils"/>
    </source>
</evidence>